<dbReference type="AlphaFoldDB" id="A0A1Q5P8Q5"/>
<dbReference type="Proteomes" id="UP000186551">
    <property type="component" value="Unassembled WGS sequence"/>
</dbReference>
<dbReference type="PROSITE" id="PS51729">
    <property type="entry name" value="GNAT_YJDJ"/>
    <property type="match status" value="1"/>
</dbReference>
<dbReference type="PANTHER" id="PTHR31435:SF10">
    <property type="entry name" value="BSR4717 PROTEIN"/>
    <property type="match status" value="1"/>
</dbReference>
<comment type="caution">
    <text evidence="2">The sequence shown here is derived from an EMBL/GenBank/DDBJ whole genome shotgun (WGS) entry which is preliminary data.</text>
</comment>
<feature type="domain" description="N-acetyltransferase" evidence="1">
    <location>
        <begin position="6"/>
        <end position="91"/>
    </location>
</feature>
<dbReference type="PANTHER" id="PTHR31435">
    <property type="entry name" value="PROTEIN NATD1"/>
    <property type="match status" value="1"/>
</dbReference>
<organism evidence="2 3">
    <name type="scientific">Pontibacter flavimaris</name>
    <dbReference type="NCBI Taxonomy" id="1797110"/>
    <lineage>
        <taxon>Bacteria</taxon>
        <taxon>Pseudomonadati</taxon>
        <taxon>Bacteroidota</taxon>
        <taxon>Cytophagia</taxon>
        <taxon>Cytophagales</taxon>
        <taxon>Hymenobacteraceae</taxon>
        <taxon>Pontibacter</taxon>
    </lineage>
</organism>
<dbReference type="Gene3D" id="3.40.630.30">
    <property type="match status" value="1"/>
</dbReference>
<dbReference type="RefSeq" id="WP_073854551.1">
    <property type="nucleotide sequence ID" value="NZ_LVWA01000012.1"/>
</dbReference>
<sequence>MEIEVKDNPAQHRFETTIEGHTSVIEYKLRPGVMTVLHTEVPKELEGRGIAGTMTKYTLEHIAANSLQLVPLCPYMRAYLKKHPEYQYLVKDNAGESV</sequence>
<accession>A0A1Q5P8Q5</accession>
<dbReference type="STRING" id="1797110.A3841_05515"/>
<dbReference type="InterPro" id="IPR016181">
    <property type="entry name" value="Acyl_CoA_acyltransferase"/>
</dbReference>
<keyword evidence="3" id="KW-1185">Reference proteome</keyword>
<dbReference type="SUPFAM" id="SSF55729">
    <property type="entry name" value="Acyl-CoA N-acyltransferases (Nat)"/>
    <property type="match status" value="1"/>
</dbReference>
<reference evidence="2 3" key="1">
    <citation type="submission" date="2016-03" db="EMBL/GenBank/DDBJ databases">
        <title>Genome sequence of Pontibacter sp. nov., of the family cytophagaceae, isolated from marine sediment of the Yellow Sea, China.</title>
        <authorList>
            <person name="Zhang G."/>
            <person name="Zhang R."/>
        </authorList>
    </citation>
    <scope>NUCLEOTIDE SEQUENCE [LARGE SCALE GENOMIC DNA]</scope>
    <source>
        <strain evidence="2 3">S10-8</strain>
    </source>
</reference>
<evidence type="ECO:0000313" key="3">
    <source>
        <dbReference type="Proteomes" id="UP000186551"/>
    </source>
</evidence>
<evidence type="ECO:0000313" key="2">
    <source>
        <dbReference type="EMBL" id="OKL38608.1"/>
    </source>
</evidence>
<dbReference type="InterPro" id="IPR031165">
    <property type="entry name" value="GNAT_YJDJ"/>
</dbReference>
<proteinExistence type="predicted"/>
<evidence type="ECO:0000259" key="1">
    <source>
        <dbReference type="PROSITE" id="PS51729"/>
    </source>
</evidence>
<dbReference type="OrthoDB" id="9793389at2"/>
<gene>
    <name evidence="2" type="ORF">A3841_05515</name>
</gene>
<dbReference type="EMBL" id="LVWA01000012">
    <property type="protein sequence ID" value="OKL38608.1"/>
    <property type="molecule type" value="Genomic_DNA"/>
</dbReference>
<dbReference type="InterPro" id="IPR045057">
    <property type="entry name" value="Gcn5-rel_NAT"/>
</dbReference>
<dbReference type="Pfam" id="PF14542">
    <property type="entry name" value="Acetyltransf_CG"/>
    <property type="match status" value="1"/>
</dbReference>
<keyword evidence="2" id="KW-0808">Transferase</keyword>
<name>A0A1Q5P8Q5_9BACT</name>
<protein>
    <submittedName>
        <fullName evidence="2">Acetyltransferase</fullName>
    </submittedName>
</protein>
<dbReference type="GO" id="GO:0016740">
    <property type="term" value="F:transferase activity"/>
    <property type="evidence" value="ECO:0007669"/>
    <property type="project" value="UniProtKB-KW"/>
</dbReference>